<organism evidence="1 2">
    <name type="scientific">Tanacetum coccineum</name>
    <dbReference type="NCBI Taxonomy" id="301880"/>
    <lineage>
        <taxon>Eukaryota</taxon>
        <taxon>Viridiplantae</taxon>
        <taxon>Streptophyta</taxon>
        <taxon>Embryophyta</taxon>
        <taxon>Tracheophyta</taxon>
        <taxon>Spermatophyta</taxon>
        <taxon>Magnoliopsida</taxon>
        <taxon>eudicotyledons</taxon>
        <taxon>Gunneridae</taxon>
        <taxon>Pentapetalae</taxon>
        <taxon>asterids</taxon>
        <taxon>campanulids</taxon>
        <taxon>Asterales</taxon>
        <taxon>Asteraceae</taxon>
        <taxon>Asteroideae</taxon>
        <taxon>Anthemideae</taxon>
        <taxon>Anthemidinae</taxon>
        <taxon>Tanacetum</taxon>
    </lineage>
</organism>
<evidence type="ECO:0000313" key="2">
    <source>
        <dbReference type="Proteomes" id="UP001151760"/>
    </source>
</evidence>
<dbReference type="Proteomes" id="UP001151760">
    <property type="component" value="Unassembled WGS sequence"/>
</dbReference>
<protein>
    <submittedName>
        <fullName evidence="1">Uncharacterized protein</fullName>
    </submittedName>
</protein>
<keyword evidence="2" id="KW-1185">Reference proteome</keyword>
<reference evidence="1" key="1">
    <citation type="journal article" date="2022" name="Int. J. Mol. Sci.">
        <title>Draft Genome of Tanacetum Coccineum: Genomic Comparison of Closely Related Tanacetum-Family Plants.</title>
        <authorList>
            <person name="Yamashiro T."/>
            <person name="Shiraishi A."/>
            <person name="Nakayama K."/>
            <person name="Satake H."/>
        </authorList>
    </citation>
    <scope>NUCLEOTIDE SEQUENCE</scope>
</reference>
<name>A0ABQ5A8S1_9ASTR</name>
<accession>A0ABQ5A8S1</accession>
<evidence type="ECO:0000313" key="1">
    <source>
        <dbReference type="EMBL" id="GJS98026.1"/>
    </source>
</evidence>
<comment type="caution">
    <text evidence="1">The sequence shown here is derived from an EMBL/GenBank/DDBJ whole genome shotgun (WGS) entry which is preliminary data.</text>
</comment>
<dbReference type="EMBL" id="BQNB010012010">
    <property type="protein sequence ID" value="GJS98026.1"/>
    <property type="molecule type" value="Genomic_DNA"/>
</dbReference>
<sequence length="68" mass="7834">MPLPRKGPSISKLVQKKRKAVEVEPEVYIVGLHCKRHLPEGVAFIDNKVIEALERRLFFIDEFGDQAF</sequence>
<gene>
    <name evidence="1" type="ORF">Tco_0819196</name>
</gene>
<proteinExistence type="predicted"/>
<reference evidence="1" key="2">
    <citation type="submission" date="2022-01" db="EMBL/GenBank/DDBJ databases">
        <authorList>
            <person name="Yamashiro T."/>
            <person name="Shiraishi A."/>
            <person name="Satake H."/>
            <person name="Nakayama K."/>
        </authorList>
    </citation>
    <scope>NUCLEOTIDE SEQUENCE</scope>
</reference>